<evidence type="ECO:0008006" key="3">
    <source>
        <dbReference type="Google" id="ProtNLM"/>
    </source>
</evidence>
<accession>A0A2T0TDL9</accession>
<sequence>MVEQSFGVDTDALASFGSTATGLAAEVGEVGTSTLAGVDSLPADAFGKLGAEVGLTAAFQQAAKAQLDGVAAAAAGLSGFAKAVSDAGGAYTEQQSQAKDDIKRSYQV</sequence>
<organism evidence="1 2">
    <name type="scientific">Umezawaea tangerina</name>
    <dbReference type="NCBI Taxonomy" id="84725"/>
    <lineage>
        <taxon>Bacteria</taxon>
        <taxon>Bacillati</taxon>
        <taxon>Actinomycetota</taxon>
        <taxon>Actinomycetes</taxon>
        <taxon>Pseudonocardiales</taxon>
        <taxon>Pseudonocardiaceae</taxon>
        <taxon>Umezawaea</taxon>
    </lineage>
</organism>
<protein>
    <recommendedName>
        <fullName evidence="3">Excreted virulence factor EspC (Type VII ESX diderm)</fullName>
    </recommendedName>
</protein>
<dbReference type="EMBL" id="PVTF01000003">
    <property type="protein sequence ID" value="PRY43750.1"/>
    <property type="molecule type" value="Genomic_DNA"/>
</dbReference>
<name>A0A2T0TDL9_9PSEU</name>
<dbReference type="RefSeq" id="WP_245886372.1">
    <property type="nucleotide sequence ID" value="NZ_PVTF01000003.1"/>
</dbReference>
<dbReference type="AlphaFoldDB" id="A0A2T0TDL9"/>
<evidence type="ECO:0000313" key="2">
    <source>
        <dbReference type="Proteomes" id="UP000239494"/>
    </source>
</evidence>
<reference evidence="1 2" key="1">
    <citation type="submission" date="2018-03" db="EMBL/GenBank/DDBJ databases">
        <title>Genomic Encyclopedia of Archaeal and Bacterial Type Strains, Phase II (KMG-II): from individual species to whole genera.</title>
        <authorList>
            <person name="Goeker M."/>
        </authorList>
    </citation>
    <scope>NUCLEOTIDE SEQUENCE [LARGE SCALE GENOMIC DNA]</scope>
    <source>
        <strain evidence="1 2">DSM 44720</strain>
    </source>
</reference>
<comment type="caution">
    <text evidence="1">The sequence shown here is derived from an EMBL/GenBank/DDBJ whole genome shotgun (WGS) entry which is preliminary data.</text>
</comment>
<proteinExistence type="predicted"/>
<dbReference type="Proteomes" id="UP000239494">
    <property type="component" value="Unassembled WGS sequence"/>
</dbReference>
<evidence type="ECO:0000313" key="1">
    <source>
        <dbReference type="EMBL" id="PRY43750.1"/>
    </source>
</evidence>
<gene>
    <name evidence="1" type="ORF">CLV43_103499</name>
</gene>
<keyword evidence="2" id="KW-1185">Reference proteome</keyword>